<feature type="region of interest" description="Disordered" evidence="7">
    <location>
        <begin position="826"/>
        <end position="846"/>
    </location>
</feature>
<accession>A0A9J7L9X9</accession>
<comment type="subcellular location">
    <subcellularLocation>
        <location evidence="1">Membrane</location>
        <topology evidence="1">Multi-pass membrane protein</topology>
    </subcellularLocation>
</comment>
<dbReference type="PANTHER" id="PTHR47767:SF1">
    <property type="entry name" value="ADHESION G PROTEIN-COUPLED RECEPTOR G7"/>
    <property type="match status" value="1"/>
</dbReference>
<evidence type="ECO:0000259" key="10">
    <source>
        <dbReference type="PROSITE" id="PS50261"/>
    </source>
</evidence>
<dbReference type="GO" id="GO:0016020">
    <property type="term" value="C:membrane"/>
    <property type="evidence" value="ECO:0007669"/>
    <property type="project" value="UniProtKB-SubCell"/>
</dbReference>
<dbReference type="PROSITE" id="PS00650">
    <property type="entry name" value="G_PROTEIN_RECEP_F2_2"/>
    <property type="match status" value="1"/>
</dbReference>
<feature type="domain" description="G-protein coupled receptors family 2 profile 2" evidence="10">
    <location>
        <begin position="488"/>
        <end position="742"/>
    </location>
</feature>
<dbReference type="SUPFAM" id="SSF81321">
    <property type="entry name" value="Family A G protein-coupled receptor-like"/>
    <property type="match status" value="1"/>
</dbReference>
<keyword evidence="5 8" id="KW-0472">Membrane</keyword>
<feature type="transmembrane region" description="Helical" evidence="8">
    <location>
        <begin position="634"/>
        <end position="656"/>
    </location>
</feature>
<dbReference type="CDD" id="cd15040">
    <property type="entry name" value="7tmB2_Adhesion"/>
    <property type="match status" value="1"/>
</dbReference>
<evidence type="ECO:0000256" key="2">
    <source>
        <dbReference type="ARBA" id="ARBA00022692"/>
    </source>
</evidence>
<feature type="transmembrane region" description="Helical" evidence="8">
    <location>
        <begin position="548"/>
        <end position="572"/>
    </location>
</feature>
<dbReference type="OrthoDB" id="10037534at2759"/>
<dbReference type="InterPro" id="IPR053066">
    <property type="entry name" value="ADGR_G7"/>
</dbReference>
<dbReference type="InterPro" id="IPR046338">
    <property type="entry name" value="GAIN_dom_sf"/>
</dbReference>
<dbReference type="AlphaFoldDB" id="A0A9J7L9X9"/>
<reference evidence="12" key="2">
    <citation type="submission" date="2025-08" db="UniProtKB">
        <authorList>
            <consortium name="RefSeq"/>
        </authorList>
    </citation>
    <scope>IDENTIFICATION</scope>
    <source>
        <strain evidence="12">S238N-H82</strain>
        <tissue evidence="12">Testes</tissue>
    </source>
</reference>
<dbReference type="InterPro" id="IPR017981">
    <property type="entry name" value="GPCR_2-like_7TM"/>
</dbReference>
<dbReference type="Pfam" id="PF22259">
    <property type="entry name" value="GPR128_GAIN_subdomA"/>
    <property type="match status" value="1"/>
</dbReference>
<feature type="compositionally biased region" description="Low complexity" evidence="7">
    <location>
        <begin position="826"/>
        <end position="835"/>
    </location>
</feature>
<dbReference type="InterPro" id="IPR053985">
    <property type="entry name" value="GPR128_GAIN_subdom_A"/>
</dbReference>
<dbReference type="RefSeq" id="XP_035678265.1">
    <property type="nucleotide sequence ID" value="XM_035822372.1"/>
</dbReference>
<feature type="region of interest" description="Disordered" evidence="7">
    <location>
        <begin position="769"/>
        <end position="790"/>
    </location>
</feature>
<dbReference type="PRINTS" id="PR00249">
    <property type="entry name" value="GPCRSECRETIN"/>
</dbReference>
<keyword evidence="4 8" id="KW-1133">Transmembrane helix</keyword>
<dbReference type="InterPro" id="IPR000832">
    <property type="entry name" value="GPCR_2_secretin-like"/>
</dbReference>
<evidence type="ECO:0000256" key="3">
    <source>
        <dbReference type="ARBA" id="ARBA00022729"/>
    </source>
</evidence>
<evidence type="ECO:0000259" key="9">
    <source>
        <dbReference type="PROSITE" id="PS50221"/>
    </source>
</evidence>
<feature type="transmembrane region" description="Helical" evidence="8">
    <location>
        <begin position="592"/>
        <end position="614"/>
    </location>
</feature>
<proteinExistence type="predicted"/>
<dbReference type="FunFam" id="2.60.220.50:FF:000052">
    <property type="entry name" value="Uncharacterized protein"/>
    <property type="match status" value="1"/>
</dbReference>
<keyword evidence="3" id="KW-0732">Signal</keyword>
<evidence type="ECO:0000256" key="1">
    <source>
        <dbReference type="ARBA" id="ARBA00004141"/>
    </source>
</evidence>
<dbReference type="GO" id="GO:0007166">
    <property type="term" value="P:cell surface receptor signaling pathway"/>
    <property type="evidence" value="ECO:0007669"/>
    <property type="project" value="InterPro"/>
</dbReference>
<feature type="transmembrane region" description="Helical" evidence="8">
    <location>
        <begin position="693"/>
        <end position="712"/>
    </location>
</feature>
<evidence type="ECO:0000313" key="11">
    <source>
        <dbReference type="Proteomes" id="UP000001554"/>
    </source>
</evidence>
<gene>
    <name evidence="12" type="primary">LOC118417025</name>
</gene>
<dbReference type="Proteomes" id="UP000001554">
    <property type="component" value="Chromosome 6"/>
</dbReference>
<dbReference type="PROSITE" id="PS50221">
    <property type="entry name" value="GAIN_B"/>
    <property type="match status" value="1"/>
</dbReference>
<evidence type="ECO:0000313" key="12">
    <source>
        <dbReference type="RefSeq" id="XP_035678265.1"/>
    </source>
</evidence>
<dbReference type="OMA" id="HTNNTEC"/>
<sequence length="846" mass="92693">MPANRTDDPTVPNLTLLQTTPEHNVSKTTVTSAITSNSSHTALTPTATPLSSTTNAATSIHTTSMLANLSKSSIPSTDKPQSTKPPPVVCPLDVTAIHGDNVSFQWVADGQGETVHLTLTWPETALGRDAYSVETCPSGSENAGHHRGRRRCRRDGTWGRAVPISCHIGLQELAQRPVTNLNAEVVASTVQIFTMTPNELHIHDVIHTTELLEGIVLANDTVSEEVGQSVLTSISQLMNVDTDTLLEGQESNNVTNSILNTLETLSSQVAPADPDQPLTMVESNLCMQVLDINLTQTFPGHGFLALTAAQEGSFTEASIEGVVDVDNIQIGEVEAAIHVHPDLVDYLNNLPDRPDSDIVRLTFKIFQNSRLFQTRADHIEDSKGYRRAVNSRVVASSVVGLSVRDLSIPIKTSFKPIVTDRHTNNTECVFWDFGLSHGKGGWSTEGCWQNKTEQGRVVCYCDHLTNFAVLMDIYGQANPLSAADVFALDIISKIGCSLSIAGLSFTLLTAAVFRRFRSSTPQIILIQLSVALLGVLITFLAGIESVDPAAGCIAVAACLHYFLLAGMMWMAVEAFSMYMAFVKVMSTHISRYVLKVSLIAWGAPLIIVVVTLAVDVNHYLGGDKYCWMALTPLYYAFMLPAGLIILFNLVVFILIVKELYFKRTKSAITLRKSKKATGPPPPRHKETLQRFRVAITIFVVLGLTWAFGFLAISGARTVFAYLFCIFNSLQGFLIFIFFCVRQKEVRDRWFFLCATCFNRQYSFSEVMNSRSTDSNSNLRTPGSTPAFGRKVTTNGVKAPYSQQNGTVQNGNQHTYTFRNKGYKADTISTSSKSTTDGAEDMQPDTV</sequence>
<dbReference type="InterPro" id="IPR017983">
    <property type="entry name" value="GPCR_2_secretin-like_CS"/>
</dbReference>
<organism evidence="11 12">
    <name type="scientific">Branchiostoma floridae</name>
    <name type="common">Florida lancelet</name>
    <name type="synonym">Amphioxus</name>
    <dbReference type="NCBI Taxonomy" id="7739"/>
    <lineage>
        <taxon>Eukaryota</taxon>
        <taxon>Metazoa</taxon>
        <taxon>Chordata</taxon>
        <taxon>Cephalochordata</taxon>
        <taxon>Leptocardii</taxon>
        <taxon>Amphioxiformes</taxon>
        <taxon>Branchiostomatidae</taxon>
        <taxon>Branchiostoma</taxon>
    </lineage>
</organism>
<feature type="transmembrane region" description="Helical" evidence="8">
    <location>
        <begin position="718"/>
        <end position="740"/>
    </location>
</feature>
<evidence type="ECO:0000256" key="5">
    <source>
        <dbReference type="ARBA" id="ARBA00023136"/>
    </source>
</evidence>
<dbReference type="Gene3D" id="2.60.220.50">
    <property type="match status" value="1"/>
</dbReference>
<dbReference type="GeneID" id="118417025"/>
<dbReference type="KEGG" id="bfo:118417025"/>
<name>A0A9J7L9X9_BRAFL</name>
<evidence type="ECO:0000256" key="4">
    <source>
        <dbReference type="ARBA" id="ARBA00022989"/>
    </source>
</evidence>
<feature type="compositionally biased region" description="Acidic residues" evidence="7">
    <location>
        <begin position="837"/>
        <end position="846"/>
    </location>
</feature>
<evidence type="ECO:0000256" key="7">
    <source>
        <dbReference type="SAM" id="MobiDB-lite"/>
    </source>
</evidence>
<protein>
    <submittedName>
        <fullName evidence="12">Adhesion G-protein coupled receptor G2-like</fullName>
    </submittedName>
</protein>
<dbReference type="SMART" id="SM00303">
    <property type="entry name" value="GPS"/>
    <property type="match status" value="1"/>
</dbReference>
<dbReference type="PANTHER" id="PTHR47767">
    <property type="entry name" value="ADHESION G PROTEIN-COUPLED RECEPTOR G7"/>
    <property type="match status" value="1"/>
</dbReference>
<dbReference type="Gene3D" id="1.20.1070.10">
    <property type="entry name" value="Rhodopsin 7-helix transmembrane proteins"/>
    <property type="match status" value="1"/>
</dbReference>
<dbReference type="InterPro" id="IPR000203">
    <property type="entry name" value="GPS"/>
</dbReference>
<evidence type="ECO:0000256" key="6">
    <source>
        <dbReference type="ARBA" id="ARBA00023157"/>
    </source>
</evidence>
<dbReference type="InterPro" id="IPR057244">
    <property type="entry name" value="GAIN_B"/>
</dbReference>
<keyword evidence="2 8" id="KW-0812">Transmembrane</keyword>
<evidence type="ECO:0000256" key="8">
    <source>
        <dbReference type="SAM" id="Phobius"/>
    </source>
</evidence>
<dbReference type="Pfam" id="PF00002">
    <property type="entry name" value="7tm_2"/>
    <property type="match status" value="1"/>
</dbReference>
<feature type="transmembrane region" description="Helical" evidence="8">
    <location>
        <begin position="490"/>
        <end position="511"/>
    </location>
</feature>
<keyword evidence="11" id="KW-1185">Reference proteome</keyword>
<feature type="domain" description="GAIN-B" evidence="9">
    <location>
        <begin position="304"/>
        <end position="477"/>
    </location>
</feature>
<dbReference type="GO" id="GO:0004930">
    <property type="term" value="F:G protein-coupled receptor activity"/>
    <property type="evidence" value="ECO:0007669"/>
    <property type="project" value="InterPro"/>
</dbReference>
<keyword evidence="6" id="KW-1015">Disulfide bond</keyword>
<feature type="transmembrane region" description="Helical" evidence="8">
    <location>
        <begin position="523"/>
        <end position="542"/>
    </location>
</feature>
<dbReference type="PROSITE" id="PS50261">
    <property type="entry name" value="G_PROTEIN_RECEP_F2_4"/>
    <property type="match status" value="1"/>
</dbReference>
<dbReference type="Pfam" id="PF01825">
    <property type="entry name" value="GPS"/>
    <property type="match status" value="1"/>
</dbReference>
<reference evidence="11" key="1">
    <citation type="journal article" date="2020" name="Nat. Ecol. Evol.">
        <title>Deeply conserved synteny resolves early events in vertebrate evolution.</title>
        <authorList>
            <person name="Simakov O."/>
            <person name="Marletaz F."/>
            <person name="Yue J.X."/>
            <person name="O'Connell B."/>
            <person name="Jenkins J."/>
            <person name="Brandt A."/>
            <person name="Calef R."/>
            <person name="Tung C.H."/>
            <person name="Huang T.K."/>
            <person name="Schmutz J."/>
            <person name="Satoh N."/>
            <person name="Yu J.K."/>
            <person name="Putnam N.H."/>
            <person name="Green R.E."/>
            <person name="Rokhsar D.S."/>
        </authorList>
    </citation>
    <scope>NUCLEOTIDE SEQUENCE [LARGE SCALE GENOMIC DNA]</scope>
    <source>
        <strain evidence="11">S238N-H82</strain>
    </source>
</reference>
<feature type="compositionally biased region" description="Polar residues" evidence="7">
    <location>
        <begin position="769"/>
        <end position="783"/>
    </location>
</feature>